<dbReference type="OrthoDB" id="9810112at2"/>
<gene>
    <name evidence="4 5" type="primary">mqnA</name>
    <name evidence="5" type="ORF">Pla175_20830</name>
</gene>
<reference evidence="5 6" key="1">
    <citation type="submission" date="2019-02" db="EMBL/GenBank/DDBJ databases">
        <title>Deep-cultivation of Planctomycetes and their phenomic and genomic characterization uncovers novel biology.</title>
        <authorList>
            <person name="Wiegand S."/>
            <person name="Jogler M."/>
            <person name="Boedeker C."/>
            <person name="Pinto D."/>
            <person name="Vollmers J."/>
            <person name="Rivas-Marin E."/>
            <person name="Kohn T."/>
            <person name="Peeters S.H."/>
            <person name="Heuer A."/>
            <person name="Rast P."/>
            <person name="Oberbeckmann S."/>
            <person name="Bunk B."/>
            <person name="Jeske O."/>
            <person name="Meyerdierks A."/>
            <person name="Storesund J.E."/>
            <person name="Kallscheuer N."/>
            <person name="Luecker S."/>
            <person name="Lage O.M."/>
            <person name="Pohl T."/>
            <person name="Merkel B.J."/>
            <person name="Hornburger P."/>
            <person name="Mueller R.-W."/>
            <person name="Bruemmer F."/>
            <person name="Labrenz M."/>
            <person name="Spormann A.M."/>
            <person name="Op den Camp H."/>
            <person name="Overmann J."/>
            <person name="Amann R."/>
            <person name="Jetten M.S.M."/>
            <person name="Mascher T."/>
            <person name="Medema M.H."/>
            <person name="Devos D.P."/>
            <person name="Kaster A.-K."/>
            <person name="Ovreas L."/>
            <person name="Rohde M."/>
            <person name="Galperin M.Y."/>
            <person name="Jogler C."/>
        </authorList>
    </citation>
    <scope>NUCLEOTIDE SEQUENCE [LARGE SCALE GENOMIC DNA]</scope>
    <source>
        <strain evidence="5 6">Pla175</strain>
    </source>
</reference>
<dbReference type="RefSeq" id="WP_145283892.1">
    <property type="nucleotide sequence ID" value="NZ_CP036291.1"/>
</dbReference>
<evidence type="ECO:0000313" key="6">
    <source>
        <dbReference type="Proteomes" id="UP000317429"/>
    </source>
</evidence>
<dbReference type="GO" id="GO:0016836">
    <property type="term" value="F:hydro-lyase activity"/>
    <property type="evidence" value="ECO:0007669"/>
    <property type="project" value="UniProtKB-UniRule"/>
</dbReference>
<dbReference type="Gene3D" id="3.40.190.10">
    <property type="entry name" value="Periplasmic binding protein-like II"/>
    <property type="match status" value="2"/>
</dbReference>
<organism evidence="5 6">
    <name type="scientific">Pirellulimonas nuda</name>
    <dbReference type="NCBI Taxonomy" id="2528009"/>
    <lineage>
        <taxon>Bacteria</taxon>
        <taxon>Pseudomonadati</taxon>
        <taxon>Planctomycetota</taxon>
        <taxon>Planctomycetia</taxon>
        <taxon>Pirellulales</taxon>
        <taxon>Lacipirellulaceae</taxon>
        <taxon>Pirellulimonas</taxon>
    </lineage>
</organism>
<dbReference type="EMBL" id="CP036291">
    <property type="protein sequence ID" value="QDU88702.1"/>
    <property type="molecule type" value="Genomic_DNA"/>
</dbReference>
<dbReference type="GO" id="GO:0009234">
    <property type="term" value="P:menaquinone biosynthetic process"/>
    <property type="evidence" value="ECO:0007669"/>
    <property type="project" value="UniProtKB-UniRule"/>
</dbReference>
<evidence type="ECO:0000256" key="3">
    <source>
        <dbReference type="ARBA" id="ARBA00023239"/>
    </source>
</evidence>
<comment type="catalytic activity">
    <reaction evidence="4">
        <text>chorismate = 3-[(1-carboxyvinyl)-oxy]benzoate + H2O</text>
        <dbReference type="Rhea" id="RHEA:40051"/>
        <dbReference type="ChEBI" id="CHEBI:15377"/>
        <dbReference type="ChEBI" id="CHEBI:29748"/>
        <dbReference type="ChEBI" id="CHEBI:76981"/>
        <dbReference type="EC" id="4.2.1.151"/>
    </reaction>
</comment>
<accession>A0A518DB73</accession>
<comment type="pathway">
    <text evidence="1 4">Quinol/quinone metabolism; menaquinone biosynthesis.</text>
</comment>
<evidence type="ECO:0000256" key="1">
    <source>
        <dbReference type="ARBA" id="ARBA00004863"/>
    </source>
</evidence>
<dbReference type="HAMAP" id="MF_00995">
    <property type="entry name" value="MqnA"/>
    <property type="match status" value="1"/>
</dbReference>
<dbReference type="EC" id="4.2.1.151" evidence="4"/>
<proteinExistence type="inferred from homology"/>
<evidence type="ECO:0000256" key="2">
    <source>
        <dbReference type="ARBA" id="ARBA00022428"/>
    </source>
</evidence>
<name>A0A518DB73_9BACT</name>
<dbReference type="AlphaFoldDB" id="A0A518DB73"/>
<keyword evidence="2 4" id="KW-0474">Menaquinone biosynthesis</keyword>
<keyword evidence="3 4" id="KW-0456">Lyase</keyword>
<dbReference type="KEGG" id="pnd:Pla175_20830"/>
<dbReference type="UniPathway" id="UPA00079"/>
<comment type="similarity">
    <text evidence="4">Belongs to the MqnA/MqnD family. MqnA subfamily.</text>
</comment>
<sequence>MRVGAVRYLNSKPLIHGLAGADGVDLLLDLPSRLADRLARRELDGALIPTIELLADPELMLVSDACVASRGPVRSVKTLFRRPPREVQKVALDEGSRTSAALLRVLLYNRFGIRPECISLPIGSGPESVRADAVLLIGDRAMGADPGQYAEVWDMGAEWRAWTGLPFVFACWAAWSGATREALAGVLGRARDAGVASLAQIAEAEAPPLGLLVGDALEYLTHSLHFRIEEEELAAMGRFAAYAAELGLIPHDPNLPRRLRTDYGRPTANR</sequence>
<dbReference type="PANTHER" id="PTHR37690:SF1">
    <property type="entry name" value="CHORISMATE DEHYDRATASE"/>
    <property type="match status" value="1"/>
</dbReference>
<dbReference type="InterPro" id="IPR003773">
    <property type="entry name" value="Menaquinone_biosynth"/>
</dbReference>
<keyword evidence="6" id="KW-1185">Reference proteome</keyword>
<dbReference type="Proteomes" id="UP000317429">
    <property type="component" value="Chromosome"/>
</dbReference>
<comment type="function">
    <text evidence="4">Catalyzes the dehydration of chorismate into 3-[(1-carboxyvinyl)oxy]benzoate, a step in the biosynthesis of menaquinone (MK, vitamin K2).</text>
</comment>
<dbReference type="SUPFAM" id="SSF53850">
    <property type="entry name" value="Periplasmic binding protein-like II"/>
    <property type="match status" value="1"/>
</dbReference>
<dbReference type="PANTHER" id="PTHR37690">
    <property type="entry name" value="CHORISMATE DEHYDRATASE"/>
    <property type="match status" value="1"/>
</dbReference>
<dbReference type="CDD" id="cd13634">
    <property type="entry name" value="PBP2_Sco4506"/>
    <property type="match status" value="1"/>
</dbReference>
<dbReference type="InterPro" id="IPR030868">
    <property type="entry name" value="MqnA"/>
</dbReference>
<protein>
    <recommendedName>
        <fullName evidence="4">Chorismate dehydratase</fullName>
        <ecNumber evidence="4">4.2.1.151</ecNumber>
    </recommendedName>
    <alternativeName>
        <fullName evidence="4">Menaquinone biosynthetic enzyme MqnA</fullName>
    </alternativeName>
</protein>
<dbReference type="Pfam" id="PF02621">
    <property type="entry name" value="VitK2_biosynth"/>
    <property type="match status" value="1"/>
</dbReference>
<evidence type="ECO:0000313" key="5">
    <source>
        <dbReference type="EMBL" id="QDU88702.1"/>
    </source>
</evidence>
<evidence type="ECO:0000256" key="4">
    <source>
        <dbReference type="HAMAP-Rule" id="MF_00995"/>
    </source>
</evidence>